<protein>
    <submittedName>
        <fullName evidence="2">Nucleoside-diphosphate-sugar epimerase</fullName>
    </submittedName>
</protein>
<accession>A0A1N5UJQ0</accession>
<evidence type="ECO:0000313" key="2">
    <source>
        <dbReference type="EMBL" id="SIM60846.1"/>
    </source>
</evidence>
<dbReference type="SUPFAM" id="SSF51735">
    <property type="entry name" value="NAD(P)-binding Rossmann-fold domains"/>
    <property type="match status" value="1"/>
</dbReference>
<keyword evidence="4" id="KW-1185">Reference proteome</keyword>
<dbReference type="Gene3D" id="3.40.50.720">
    <property type="entry name" value="NAD(P)-binding Rossmann-like Domain"/>
    <property type="match status" value="1"/>
</dbReference>
<evidence type="ECO:0000313" key="5">
    <source>
        <dbReference type="Proteomes" id="UP000195607"/>
    </source>
</evidence>
<dbReference type="EMBL" id="LT671858">
    <property type="protein sequence ID" value="SIM60846.1"/>
    <property type="molecule type" value="Genomic_DNA"/>
</dbReference>
<organism evidence="2 5">
    <name type="scientific">Cuniculiplasma divulgatum</name>
    <dbReference type="NCBI Taxonomy" id="1673428"/>
    <lineage>
        <taxon>Archaea</taxon>
        <taxon>Methanobacteriati</taxon>
        <taxon>Thermoplasmatota</taxon>
        <taxon>Thermoplasmata</taxon>
        <taxon>Thermoplasmatales</taxon>
        <taxon>Cuniculiplasmataceae</taxon>
        <taxon>Cuniculiplasma</taxon>
    </lineage>
</organism>
<evidence type="ECO:0000259" key="1">
    <source>
        <dbReference type="Pfam" id="PF01370"/>
    </source>
</evidence>
<dbReference type="KEGG" id="cdiv:CPM_1013"/>
<feature type="domain" description="NAD-dependent epimerase/dehydratase" evidence="1">
    <location>
        <begin position="6"/>
        <end position="227"/>
    </location>
</feature>
<dbReference type="Gene3D" id="3.90.25.10">
    <property type="entry name" value="UDP-galactose 4-epimerase, domain 1"/>
    <property type="match status" value="1"/>
</dbReference>
<gene>
    <name evidence="3" type="ORF">CPM_1013</name>
    <name evidence="2" type="ORF">CSP5_0998</name>
</gene>
<dbReference type="GeneID" id="41588265"/>
<dbReference type="AlphaFoldDB" id="A0A1N5UJQ0"/>
<dbReference type="Proteomes" id="UP000187822">
    <property type="component" value="Chromosome I"/>
</dbReference>
<dbReference type="Proteomes" id="UP000195607">
    <property type="component" value="Chromosome I"/>
</dbReference>
<reference evidence="4" key="2">
    <citation type="submission" date="2016-06" db="EMBL/GenBank/DDBJ databases">
        <authorList>
            <person name="Toshchakov V.S."/>
        </authorList>
    </citation>
    <scope>NUCLEOTIDE SEQUENCE [LARGE SCALE GENOMIC DNA]</scope>
    <source>
        <strain>PM4 (JCM 30641</strain>
        <strain evidence="4">\VKM B-2940)</strain>
    </source>
</reference>
<dbReference type="OrthoDB" id="4907at2157"/>
<evidence type="ECO:0000313" key="4">
    <source>
        <dbReference type="Proteomes" id="UP000187822"/>
    </source>
</evidence>
<dbReference type="PANTHER" id="PTHR43245">
    <property type="entry name" value="BIFUNCTIONAL POLYMYXIN RESISTANCE PROTEIN ARNA"/>
    <property type="match status" value="1"/>
</dbReference>
<name>A0A1N5UJQ0_9ARCH</name>
<reference evidence="2 5" key="1">
    <citation type="submission" date="2016-04" db="EMBL/GenBank/DDBJ databases">
        <authorList>
            <person name="Evans L.H."/>
            <person name="Alamgir A."/>
            <person name="Owens N."/>
            <person name="Weber N.D."/>
            <person name="Virtaneva K."/>
            <person name="Barbian K."/>
            <person name="Babar A."/>
            <person name="Rosenke K."/>
        </authorList>
    </citation>
    <scope>NUCLEOTIDE SEQUENCE [LARGE SCALE GENOMIC DNA]</scope>
    <source>
        <strain evidence="2">S5</strain>
        <strain evidence="5">S5(T) (JCM 30642 \VKM B-2941)</strain>
    </source>
</reference>
<dbReference type="STRING" id="1673428.CPM_1013"/>
<dbReference type="Pfam" id="PF01370">
    <property type="entry name" value="Epimerase"/>
    <property type="match status" value="1"/>
</dbReference>
<dbReference type="PANTHER" id="PTHR43245:SF13">
    <property type="entry name" value="UDP-D-APIOSE_UDP-D-XYLOSE SYNTHASE 2"/>
    <property type="match status" value="1"/>
</dbReference>
<evidence type="ECO:0000313" key="3">
    <source>
        <dbReference type="EMBL" id="SJK84839.1"/>
    </source>
</evidence>
<dbReference type="InterPro" id="IPR050177">
    <property type="entry name" value="Lipid_A_modif_metabolic_enz"/>
</dbReference>
<reference evidence="3" key="3">
    <citation type="submission" date="2016-06" db="EMBL/GenBank/DDBJ databases">
        <authorList>
            <person name="Olsen C.W."/>
            <person name="Carey S."/>
            <person name="Hinshaw L."/>
            <person name="Karasin A.I."/>
        </authorList>
    </citation>
    <scope>NUCLEOTIDE SEQUENCE [LARGE SCALE GENOMIC DNA]</scope>
    <source>
        <strain evidence="3">PM4</strain>
    </source>
</reference>
<dbReference type="RefSeq" id="WP_077076258.1">
    <property type="nucleotide sequence ID" value="NZ_LT671858.1"/>
</dbReference>
<dbReference type="InterPro" id="IPR036291">
    <property type="entry name" value="NAD(P)-bd_dom_sf"/>
</dbReference>
<sequence length="299" mass="33878">MSNHYLITGGEGFIGRNLKEFLIKNNNTVKTLDINGNPDYLISVTDFDKIMDIKEEFDGIFHLAATTSPPEFDENPLSGFNVNANGTLNVLEFARIKNIPRVVLASSSATYGNSTSISVESELPDRYSNLYPVTKILDEYLARFYSVRKDVECISLRYFNTYGPGENSKSQYASVIWRFIKSFHKHERPVIYGDGNQKRDFIYIDDNVKGTYLTMEKGVPGESYNIGSGNSNTFNRIYKIVKEQMNSDLEAEYIKNPLKSYQFFTQADMSKAKKDLGFVPEYDITAGVKKMLSCGVYAL</sequence>
<dbReference type="InterPro" id="IPR001509">
    <property type="entry name" value="Epimerase_deHydtase"/>
</dbReference>
<proteinExistence type="predicted"/>
<dbReference type="EMBL" id="LT719092">
    <property type="protein sequence ID" value="SJK84839.1"/>
    <property type="molecule type" value="Genomic_DNA"/>
</dbReference>